<reference evidence="1 2" key="1">
    <citation type="submission" date="2024-04" db="EMBL/GenBank/DDBJ databases">
        <authorList>
            <consortium name="Genoscope - CEA"/>
            <person name="William W."/>
        </authorList>
    </citation>
    <scope>NUCLEOTIDE SEQUENCE [LARGE SCALE GENOMIC DNA]</scope>
</reference>
<evidence type="ECO:0000313" key="2">
    <source>
        <dbReference type="Proteomes" id="UP001497497"/>
    </source>
</evidence>
<dbReference type="InterPro" id="IPR029234">
    <property type="entry name" value="CIMIP4"/>
</dbReference>
<accession>A0AAV2HXD5</accession>
<dbReference type="Pfam" id="PF15400">
    <property type="entry name" value="TEX33"/>
    <property type="match status" value="1"/>
</dbReference>
<dbReference type="AlphaFoldDB" id="A0AAV2HXD5"/>
<dbReference type="Proteomes" id="UP001497497">
    <property type="component" value="Unassembled WGS sequence"/>
</dbReference>
<comment type="caution">
    <text evidence="1">The sequence shown here is derived from an EMBL/GenBank/DDBJ whole genome shotgun (WGS) entry which is preliminary data.</text>
</comment>
<evidence type="ECO:0000313" key="1">
    <source>
        <dbReference type="EMBL" id="CAL1538864.1"/>
    </source>
</evidence>
<dbReference type="EMBL" id="CAXITT010000315">
    <property type="protein sequence ID" value="CAL1538864.1"/>
    <property type="molecule type" value="Genomic_DNA"/>
</dbReference>
<sequence>MDQTVVTKVLTHDAINLESQDNDKKPKSPLLLALPRSKAYPKQTLFGTVLEKVDRDSLKNFEGKYIPEGYIRPTQERFPLPKHLQDALPGKEKLDISRKEIVKQRQLLADVNEQLRAKTENALTFKQNLTSQEATSLVLPERPSWFSEKDLHHSKEINSVGLNGKGSFNRDRYGSKPVTHTYALIGNPLALNMDFKGYTERHDIQDAYKIKPTQWGTGRHLPYDLMMQANASGNPHPQSIIDLPPNIRHKFRSRECDLLLSDENLVRVSLEKQKLSSGPVRPSKKENVQSLPVDLEGNYEGLGHMTRYNVCPGVTADHKISNTKQDFNDLVHLRRVPNTDEFRYQRDELSTWAEHNVLRDRMKKAWNDKYPLGGKT</sequence>
<dbReference type="PANTHER" id="PTHR31702:SF2">
    <property type="entry name" value="TESTIS-EXPRESSED PROTEIN 33"/>
    <property type="match status" value="1"/>
</dbReference>
<dbReference type="PANTHER" id="PTHR31702">
    <property type="entry name" value="TESTIS-EXPRESSED PROTEIN 33"/>
    <property type="match status" value="1"/>
</dbReference>
<name>A0AAV2HXD5_LYMST</name>
<keyword evidence="2" id="KW-1185">Reference proteome</keyword>
<organism evidence="1 2">
    <name type="scientific">Lymnaea stagnalis</name>
    <name type="common">Great pond snail</name>
    <name type="synonym">Helix stagnalis</name>
    <dbReference type="NCBI Taxonomy" id="6523"/>
    <lineage>
        <taxon>Eukaryota</taxon>
        <taxon>Metazoa</taxon>
        <taxon>Spiralia</taxon>
        <taxon>Lophotrochozoa</taxon>
        <taxon>Mollusca</taxon>
        <taxon>Gastropoda</taxon>
        <taxon>Heterobranchia</taxon>
        <taxon>Euthyneura</taxon>
        <taxon>Panpulmonata</taxon>
        <taxon>Hygrophila</taxon>
        <taxon>Lymnaeoidea</taxon>
        <taxon>Lymnaeidae</taxon>
        <taxon>Lymnaea</taxon>
    </lineage>
</organism>
<protein>
    <submittedName>
        <fullName evidence="1">Uncharacterized protein</fullName>
    </submittedName>
</protein>
<proteinExistence type="predicted"/>
<gene>
    <name evidence="1" type="ORF">GSLYS_00012685001</name>
</gene>